<dbReference type="PANTHER" id="PTHR14513:SF0">
    <property type="entry name" value="PROTECTION OF TELOMERES PROTEIN 1"/>
    <property type="match status" value="1"/>
</dbReference>
<evidence type="ECO:0000256" key="4">
    <source>
        <dbReference type="ARBA" id="ARBA00023125"/>
    </source>
</evidence>
<dbReference type="InterPro" id="IPR028389">
    <property type="entry name" value="POT1"/>
</dbReference>
<dbReference type="Gene3D" id="2.40.50.140">
    <property type="entry name" value="Nucleic acid-binding proteins"/>
    <property type="match status" value="2"/>
</dbReference>
<evidence type="ECO:0000256" key="5">
    <source>
        <dbReference type="SAM" id="MobiDB-lite"/>
    </source>
</evidence>
<comment type="subcellular location">
    <subcellularLocation>
        <location evidence="1">Chromosome</location>
        <location evidence="1">Telomere</location>
    </subcellularLocation>
</comment>
<feature type="region of interest" description="Disordered" evidence="5">
    <location>
        <begin position="835"/>
        <end position="859"/>
    </location>
</feature>
<feature type="domain" description="Telomeric single stranded DNA binding POT1/Cdc13" evidence="6">
    <location>
        <begin position="525"/>
        <end position="664"/>
    </location>
</feature>
<dbReference type="Proteomes" id="UP000094020">
    <property type="component" value="Chromosome 2"/>
</dbReference>
<keyword evidence="3" id="KW-0779">Telomere</keyword>
<sequence length="1043" mass="116375">MALSKRKRPSISPHEAVQLDYTHLIPGTILPPTFIQGPIRIVWGKGDVQKSKSPSPAISNSSVSSNNELIPKIGFTLAQKYQISKGYQPNDYVLPTEKETTETYEITIRLFHSQLNPTYKDLGSVNSVKALIDEAYLWLKSMSKGIWMETTGLEVISKSRVEGKSIWAVVLQGVGERELKTDDKKQSRILMPDFPKPSQPPDWFSSSAPIVSSPPRPPSQLPTPTTTPGPPNTSRKGESKLRPITSFHPPDLTRHPSKSSTKSSSSHLARSNKRSSLSLEPGKEEDVKRTKSNEANGHSVKLPNLPSTPIVGAVASKDIEAVKEKSPRTVVQLGPPGTQASVREATAPSSNTVNKKLEEHVTPHDESPNPVETPVSTESVPQEPILSEVNVAQISNTAHDALGIPVAQAQAPITPMTTHTVEVQDTLFKQMTPIRRRSHVGSKSDAASSPCLPCREQSVPTISQSSPVFSTQAEHSQLAIARQRAEKDRRAQLQSAQAESSRTAQLGARNLNRLEEPLRISGLEYTPLKRLESQRIANIVGVVVKLTHVSKPKDYMMSVVICDPSRFANGDPAYNEELVVSVFRPKEIELPLDLAPGDVILFRGVRITIYNNKTKAQAFSQSNNTWVILKNERDIKLPNGQNELNPPLNKAEVDRMVQLYHWYKAENGGIVQNSDLDNSFSRISSFSVPKEERLLGDVGPNEFFHAIFKIMHVVRNQRKPELELYVTDGTISQNYQPRNFHNIEIADLPQAAIYTLAIHDTPPLHEIPNFDVGNVLKLSNVRSKLYKGELELSWSELPTSEQARQGWSRRRLAPIRQEDEKAKLIERRLRALKRGEVYDEPGQPRPATPKNDHQSKDPFQNSTAYFELDSTRLTNRNQATQLAKHFKTIHTDLTEHPVSTIQDIIASSTVPNKYRVTAKVKSVHPRNLEKNDTLIQSFYQKGDELACLVGDDEAAEFLPPLPPYSTSTNPNDLRKSDRRRTELSGEVYNILQGAKMNGVRTKPYIDMSLEVYHIVRPFNTEQNGEEEKFIVARMFGMTSASIA</sequence>
<keyword evidence="4" id="KW-0238">DNA-binding</keyword>
<dbReference type="Pfam" id="PF02765">
    <property type="entry name" value="POT1"/>
    <property type="match status" value="1"/>
</dbReference>
<dbReference type="GO" id="GO:0098505">
    <property type="term" value="F:G-rich strand telomeric DNA binding"/>
    <property type="evidence" value="ECO:0007669"/>
    <property type="project" value="TreeGrafter"/>
</dbReference>
<feature type="region of interest" description="Disordered" evidence="5">
    <location>
        <begin position="474"/>
        <end position="505"/>
    </location>
</feature>
<keyword evidence="2" id="KW-0158">Chromosome</keyword>
<dbReference type="GO" id="GO:0010521">
    <property type="term" value="F:telomerase inhibitor activity"/>
    <property type="evidence" value="ECO:0007669"/>
    <property type="project" value="TreeGrafter"/>
</dbReference>
<feature type="region of interest" description="Disordered" evidence="5">
    <location>
        <begin position="960"/>
        <end position="980"/>
    </location>
</feature>
<evidence type="ECO:0000313" key="7">
    <source>
        <dbReference type="EMBL" id="WWC67447.1"/>
    </source>
</evidence>
<evidence type="ECO:0000313" key="8">
    <source>
        <dbReference type="Proteomes" id="UP000094020"/>
    </source>
</evidence>
<dbReference type="PANTHER" id="PTHR14513">
    <property type="entry name" value="PROTECTION OF TELOMERES 1"/>
    <property type="match status" value="1"/>
</dbReference>
<dbReference type="SMART" id="SM00976">
    <property type="entry name" value="Telo_bind"/>
    <property type="match status" value="1"/>
</dbReference>
<accession>A0AAJ8MNC3</accession>
<evidence type="ECO:0000256" key="2">
    <source>
        <dbReference type="ARBA" id="ARBA00022454"/>
    </source>
</evidence>
<dbReference type="KEGG" id="kpin:30175046"/>
<proteinExistence type="predicted"/>
<feature type="compositionally biased region" description="Pro residues" evidence="5">
    <location>
        <begin position="212"/>
        <end position="231"/>
    </location>
</feature>
<feature type="compositionally biased region" description="Polar residues" evidence="5">
    <location>
        <begin position="492"/>
        <end position="504"/>
    </location>
</feature>
<dbReference type="InterPro" id="IPR012340">
    <property type="entry name" value="NA-bd_OB-fold"/>
</dbReference>
<dbReference type="SUPFAM" id="SSF50249">
    <property type="entry name" value="Nucleic acid-binding proteins"/>
    <property type="match status" value="1"/>
</dbReference>
<dbReference type="AlphaFoldDB" id="A0AAJ8MNC3"/>
<reference evidence="7" key="1">
    <citation type="submission" date="2013-07" db="EMBL/GenBank/DDBJ databases">
        <authorList>
            <consortium name="The Broad Institute Genome Sequencing Platform"/>
            <person name="Cuomo C."/>
            <person name="Litvintseva A."/>
            <person name="Chen Y."/>
            <person name="Heitman J."/>
            <person name="Sun S."/>
            <person name="Springer D."/>
            <person name="Dromer F."/>
            <person name="Young S.K."/>
            <person name="Zeng Q."/>
            <person name="Gargeya S."/>
            <person name="Fitzgerald M."/>
            <person name="Abouelleil A."/>
            <person name="Alvarado L."/>
            <person name="Berlin A.M."/>
            <person name="Chapman S.B."/>
            <person name="Dewar J."/>
            <person name="Goldberg J."/>
            <person name="Griggs A."/>
            <person name="Gujja S."/>
            <person name="Hansen M."/>
            <person name="Howarth C."/>
            <person name="Imamovic A."/>
            <person name="Larimer J."/>
            <person name="McCowan C."/>
            <person name="Murphy C."/>
            <person name="Pearson M."/>
            <person name="Priest M."/>
            <person name="Roberts A."/>
            <person name="Saif S."/>
            <person name="Shea T."/>
            <person name="Sykes S."/>
            <person name="Wortman J."/>
            <person name="Nusbaum C."/>
            <person name="Birren B."/>
        </authorList>
    </citation>
    <scope>NUCLEOTIDE SEQUENCE</scope>
    <source>
        <strain evidence="7">CBS 10737</strain>
    </source>
</reference>
<evidence type="ECO:0000256" key="1">
    <source>
        <dbReference type="ARBA" id="ARBA00004574"/>
    </source>
</evidence>
<dbReference type="GeneID" id="30175046"/>
<feature type="region of interest" description="Disordered" evidence="5">
    <location>
        <begin position="179"/>
        <end position="309"/>
    </location>
</feature>
<organism evidence="7 8">
    <name type="scientific">Kwoniella pini CBS 10737</name>
    <dbReference type="NCBI Taxonomy" id="1296096"/>
    <lineage>
        <taxon>Eukaryota</taxon>
        <taxon>Fungi</taxon>
        <taxon>Dikarya</taxon>
        <taxon>Basidiomycota</taxon>
        <taxon>Agaricomycotina</taxon>
        <taxon>Tremellomycetes</taxon>
        <taxon>Tremellales</taxon>
        <taxon>Cryptococcaceae</taxon>
        <taxon>Kwoniella</taxon>
    </lineage>
</organism>
<dbReference type="GO" id="GO:0016233">
    <property type="term" value="P:telomere capping"/>
    <property type="evidence" value="ECO:0007669"/>
    <property type="project" value="TreeGrafter"/>
</dbReference>
<protein>
    <recommendedName>
        <fullName evidence="6">Telomeric single stranded DNA binding POT1/Cdc13 domain-containing protein</fullName>
    </recommendedName>
</protein>
<name>A0AAJ8MNC3_9TREE</name>
<dbReference type="EMBL" id="CP144520">
    <property type="protein sequence ID" value="WWC67447.1"/>
    <property type="molecule type" value="Genomic_DNA"/>
</dbReference>
<dbReference type="GO" id="GO:0032210">
    <property type="term" value="P:regulation of telomere maintenance via telomerase"/>
    <property type="evidence" value="ECO:0007669"/>
    <property type="project" value="TreeGrafter"/>
</dbReference>
<keyword evidence="8" id="KW-1185">Reference proteome</keyword>
<dbReference type="GO" id="GO:0000783">
    <property type="term" value="C:nuclear telomere cap complex"/>
    <property type="evidence" value="ECO:0007669"/>
    <property type="project" value="TreeGrafter"/>
</dbReference>
<gene>
    <name evidence="7" type="ORF">I206_101355</name>
</gene>
<evidence type="ECO:0000259" key="6">
    <source>
        <dbReference type="SMART" id="SM00976"/>
    </source>
</evidence>
<dbReference type="InterPro" id="IPR011564">
    <property type="entry name" value="Telomer_end-bd_POT1/Cdc13"/>
</dbReference>
<evidence type="ECO:0000256" key="3">
    <source>
        <dbReference type="ARBA" id="ARBA00022895"/>
    </source>
</evidence>
<dbReference type="RefSeq" id="XP_070058481.1">
    <property type="nucleotide sequence ID" value="XM_070202380.1"/>
</dbReference>
<reference evidence="7" key="2">
    <citation type="submission" date="2024-02" db="EMBL/GenBank/DDBJ databases">
        <title>Comparative genomics of Cryptococcus and Kwoniella reveals pathogenesis evolution and contrasting modes of karyotype evolution via chromosome fusion or intercentromeric recombination.</title>
        <authorList>
            <person name="Coelho M.A."/>
            <person name="David-Palma M."/>
            <person name="Shea T."/>
            <person name="Bowers K."/>
            <person name="McGinley-Smith S."/>
            <person name="Mohammad A.W."/>
            <person name="Gnirke A."/>
            <person name="Yurkov A.M."/>
            <person name="Nowrousian M."/>
            <person name="Sun S."/>
            <person name="Cuomo C.A."/>
            <person name="Heitman J."/>
        </authorList>
    </citation>
    <scope>NUCLEOTIDE SEQUENCE</scope>
    <source>
        <strain evidence="7">CBS 10737</strain>
    </source>
</reference>
<feature type="compositionally biased region" description="Basic and acidic residues" evidence="5">
    <location>
        <begin position="281"/>
        <end position="292"/>
    </location>
</feature>
<feature type="region of interest" description="Disordered" evidence="5">
    <location>
        <begin position="322"/>
        <end position="353"/>
    </location>
</feature>